<evidence type="ECO:0000313" key="3">
    <source>
        <dbReference type="Proteomes" id="UP000566819"/>
    </source>
</evidence>
<dbReference type="Proteomes" id="UP000566819">
    <property type="component" value="Unassembled WGS sequence"/>
</dbReference>
<dbReference type="OrthoDB" id="4955652at2759"/>
<comment type="caution">
    <text evidence="2">The sequence shown here is derived from an EMBL/GenBank/DDBJ whole genome shotgun (WGS) entry which is preliminary data.</text>
</comment>
<keyword evidence="3" id="KW-1185">Reference proteome</keyword>
<protein>
    <submittedName>
        <fullName evidence="2">Uncharacterized protein</fullName>
    </submittedName>
</protein>
<feature type="region of interest" description="Disordered" evidence="1">
    <location>
        <begin position="182"/>
        <end position="205"/>
    </location>
</feature>
<sequence>MAETIFESVGLLTTSSFSNEVDIFTVDTRTAFSQHLLENPNNRRVSQSEKAVIIEWLTNRNKRPSSQEEFSRRNYIQKTFSWDENSQTLLAVAKQAGGQERTVITTDLIADVVGILHKENGHAGWDPTWKDVRNSYYGILRADVIFLLKRCPCAQKPTKRPKGATARELQCQQTDHEVIDFTNTGDGQSDISGLGVQKNDKYGGG</sequence>
<dbReference type="AlphaFoldDB" id="A0A8H4RFK1"/>
<accession>A0A8H4RFK1</accession>
<gene>
    <name evidence="2" type="ORF">G7Y89_g10421</name>
</gene>
<evidence type="ECO:0000313" key="2">
    <source>
        <dbReference type="EMBL" id="KAF4627726.1"/>
    </source>
</evidence>
<evidence type="ECO:0000256" key="1">
    <source>
        <dbReference type="SAM" id="MobiDB-lite"/>
    </source>
</evidence>
<reference evidence="2 3" key="1">
    <citation type="submission" date="2020-03" db="EMBL/GenBank/DDBJ databases">
        <title>Draft Genome Sequence of Cudoniella acicularis.</title>
        <authorList>
            <person name="Buettner E."/>
            <person name="Kellner H."/>
        </authorList>
    </citation>
    <scope>NUCLEOTIDE SEQUENCE [LARGE SCALE GENOMIC DNA]</scope>
    <source>
        <strain evidence="2 3">DSM 108380</strain>
    </source>
</reference>
<proteinExistence type="predicted"/>
<name>A0A8H4RFK1_9HELO</name>
<organism evidence="2 3">
    <name type="scientific">Cudoniella acicularis</name>
    <dbReference type="NCBI Taxonomy" id="354080"/>
    <lineage>
        <taxon>Eukaryota</taxon>
        <taxon>Fungi</taxon>
        <taxon>Dikarya</taxon>
        <taxon>Ascomycota</taxon>
        <taxon>Pezizomycotina</taxon>
        <taxon>Leotiomycetes</taxon>
        <taxon>Helotiales</taxon>
        <taxon>Tricladiaceae</taxon>
        <taxon>Cudoniella</taxon>
    </lineage>
</organism>
<feature type="compositionally biased region" description="Polar residues" evidence="1">
    <location>
        <begin position="182"/>
        <end position="191"/>
    </location>
</feature>
<dbReference type="EMBL" id="JAAMPI010000920">
    <property type="protein sequence ID" value="KAF4627726.1"/>
    <property type="molecule type" value="Genomic_DNA"/>
</dbReference>